<dbReference type="PIRSF" id="PIRSF011396">
    <property type="entry name" value="Trp_halogenase"/>
    <property type="match status" value="1"/>
</dbReference>
<accession>A0ABS5V8H2</accession>
<dbReference type="PANTHER" id="PTHR43747">
    <property type="entry name" value="FAD-BINDING PROTEIN"/>
    <property type="match status" value="1"/>
</dbReference>
<organism evidence="1 2">
    <name type="scientific">Shewanella jiangmenensis</name>
    <dbReference type="NCBI Taxonomy" id="2837387"/>
    <lineage>
        <taxon>Bacteria</taxon>
        <taxon>Pseudomonadati</taxon>
        <taxon>Pseudomonadota</taxon>
        <taxon>Gammaproteobacteria</taxon>
        <taxon>Alteromonadales</taxon>
        <taxon>Shewanellaceae</taxon>
        <taxon>Shewanella</taxon>
    </lineage>
</organism>
<dbReference type="Pfam" id="PF04820">
    <property type="entry name" value="Trp_halogenase"/>
    <property type="match status" value="1"/>
</dbReference>
<sequence length="481" mass="53150">MEQADVLIVGGGSAGWMAAALCSSQKPHWRITLVESERLGTIGVGEGSTPHFGRLMASLGLSEAEWMPACDASYKSGIDFVNWGGDGQRYFHPFLTPMDVRSAEVFFHAANARRRGRGSWTAPDGFFLASTLARHGLTPKPHTPLPAALEYGYHFDALKLAALLRGYAEKRGAVRIAAEVVDVSLGDNGEVTALRLNDGRQLSARHYIDASGFAARLIGEALKVPFESFDDKLLCDSAVTVATPPRPDKSHTRAEALSCGWMWQIPLPSRTGNGYVYSRRHCSSAEAANELTTRLGLAPDTPVRHLSMQVGMRSRCWQGNVLALGLAQGFVEPLEATSLMVTQFTLEQFLQRVDRPEDDLQAGFNRQWRTLMHGIVDYIQAHYLCARRRDSQFWREASATAASALLQQLLDTWRSGGDIDALMHANDNQLAYFRPSWYALLAGLDDRDTGLNMAFQGPEEAMLRAAADSRWQLLQRHFLTP</sequence>
<protein>
    <submittedName>
        <fullName evidence="1">FAD-dependent oxidoreductase</fullName>
    </submittedName>
</protein>
<name>A0ABS5V8H2_9GAMM</name>
<dbReference type="SUPFAM" id="SSF51905">
    <property type="entry name" value="FAD/NAD(P)-binding domain"/>
    <property type="match status" value="1"/>
</dbReference>
<dbReference type="InterPro" id="IPR033856">
    <property type="entry name" value="Trp_halogen"/>
</dbReference>
<reference evidence="1 2" key="1">
    <citation type="submission" date="2021-05" db="EMBL/GenBank/DDBJ databases">
        <title>Shewanella sp. JM162201.</title>
        <authorList>
            <person name="Xu S."/>
            <person name="Li A."/>
        </authorList>
    </citation>
    <scope>NUCLEOTIDE SEQUENCE [LARGE SCALE GENOMIC DNA]</scope>
    <source>
        <strain evidence="1 2">JM162201</strain>
    </source>
</reference>
<dbReference type="EMBL" id="JAHEPS010000009">
    <property type="protein sequence ID" value="MBT1446240.1"/>
    <property type="molecule type" value="Genomic_DNA"/>
</dbReference>
<dbReference type="InterPro" id="IPR006905">
    <property type="entry name" value="Flavin_halogenase"/>
</dbReference>
<gene>
    <name evidence="1" type="ORF">KJI95_17220</name>
</gene>
<dbReference type="InterPro" id="IPR036188">
    <property type="entry name" value="FAD/NAD-bd_sf"/>
</dbReference>
<evidence type="ECO:0000313" key="1">
    <source>
        <dbReference type="EMBL" id="MBT1446240.1"/>
    </source>
</evidence>
<dbReference type="InterPro" id="IPR050816">
    <property type="entry name" value="Flavin-dep_Halogenase_NPB"/>
</dbReference>
<dbReference type="Gene3D" id="3.50.50.60">
    <property type="entry name" value="FAD/NAD(P)-binding domain"/>
    <property type="match status" value="1"/>
</dbReference>
<proteinExistence type="predicted"/>
<dbReference type="PANTHER" id="PTHR43747:SF4">
    <property type="entry name" value="FLAVIN-DEPENDENT TRYPTOPHAN HALOGENASE"/>
    <property type="match status" value="1"/>
</dbReference>
<dbReference type="Proteomes" id="UP001195903">
    <property type="component" value="Unassembled WGS sequence"/>
</dbReference>
<keyword evidence="2" id="KW-1185">Reference proteome</keyword>
<evidence type="ECO:0000313" key="2">
    <source>
        <dbReference type="Proteomes" id="UP001195903"/>
    </source>
</evidence>
<dbReference type="RefSeq" id="WP_214508439.1">
    <property type="nucleotide sequence ID" value="NZ_JAHEPS010000009.1"/>
</dbReference>
<comment type="caution">
    <text evidence="1">The sequence shown here is derived from an EMBL/GenBank/DDBJ whole genome shotgun (WGS) entry which is preliminary data.</text>
</comment>